<dbReference type="PANTHER" id="PTHR10724:SF7">
    <property type="entry name" value="SMALL RIBOSOMAL SUBUNIT PROTEIN BS1C"/>
    <property type="match status" value="1"/>
</dbReference>
<sequence>MNNNFMEMLEEYLPTGEQNLGDKIEGTIIRKDDEFGYLNINNKLEGRIRVSEIEGLEIGDKIKVLVVKENDEFLIVSKNILEKREAFSNIKKGDKLSGIIKEKVKGGYRVDCGLISAFLPFKNSGLNQSYTPNGEKLEFDVIEKNRKDIVLSRIEIVKEEEAKFLNDLNLGDKISGTISNKLDYGMIVDLGKLSGLLHSSEIAWNKEKTLKDFNVGDKIEAKIIELDKEAKKIKISIKQLAENPWLETRKKYQIGQNFDAPVKEVFSFGVVVDLGEREDLIHVSDLYYKKIGNVEKEYSKGDIIFCEVVGIDDEKEKIVLSAKTVFEKIWANLDAFCVLNDVIKVTVTRVKDFGFFAKTEENLEIFVPKSEYSWNKFDKLDLKVGERIDIKLIEIKEDEKNLVGSIKRLGKSPYDVASSKFEKNTEYELVITDILENGVLVKLTDDFKGLIPKKELSSEQIKDIKEHYNVGDSIKAVVFDKNNNKNSILLSVKKIEELEEKKELEELMKIYGANN</sequence>
<dbReference type="PANTHER" id="PTHR10724">
    <property type="entry name" value="30S RIBOSOMAL PROTEIN S1"/>
    <property type="match status" value="1"/>
</dbReference>
<evidence type="ECO:0000256" key="3">
    <source>
        <dbReference type="ARBA" id="ARBA00023274"/>
    </source>
</evidence>
<dbReference type="GO" id="GO:0003735">
    <property type="term" value="F:structural constituent of ribosome"/>
    <property type="evidence" value="ECO:0007669"/>
    <property type="project" value="TreeGrafter"/>
</dbReference>
<feature type="domain" description="S1 motif" evidence="4">
    <location>
        <begin position="21"/>
        <end position="84"/>
    </location>
</feature>
<dbReference type="SMART" id="SM00316">
    <property type="entry name" value="S1"/>
    <property type="match status" value="6"/>
</dbReference>
<dbReference type="CDD" id="cd00164">
    <property type="entry name" value="S1_like"/>
    <property type="match status" value="1"/>
</dbReference>
<feature type="domain" description="S1 motif" evidence="4">
    <location>
        <begin position="340"/>
        <end position="407"/>
    </location>
</feature>
<feature type="domain" description="S1 motif" evidence="4">
    <location>
        <begin position="171"/>
        <end position="238"/>
    </location>
</feature>
<dbReference type="Gene3D" id="2.40.50.140">
    <property type="entry name" value="Nucleic acid-binding proteins"/>
    <property type="match status" value="5"/>
</dbReference>
<dbReference type="Pfam" id="PF00575">
    <property type="entry name" value="S1"/>
    <property type="match status" value="4"/>
</dbReference>
<dbReference type="RefSeq" id="WP_067321798.1">
    <property type="nucleotide sequence ID" value="NZ_CBCRWS010000034.1"/>
</dbReference>
<dbReference type="GO" id="GO:0005840">
    <property type="term" value="C:ribosome"/>
    <property type="evidence" value="ECO:0007669"/>
    <property type="project" value="UniProtKB-KW"/>
</dbReference>
<dbReference type="OrthoDB" id="9804077at2"/>
<evidence type="ECO:0000313" key="5">
    <source>
        <dbReference type="EMBL" id="NYV27995.1"/>
    </source>
</evidence>
<dbReference type="EMBL" id="JABMKT010000018">
    <property type="protein sequence ID" value="NYV27995.1"/>
    <property type="molecule type" value="Genomic_DNA"/>
</dbReference>
<keyword evidence="3" id="KW-0687">Ribonucleoprotein</keyword>
<dbReference type="InterPro" id="IPR012340">
    <property type="entry name" value="NA-bd_OB-fold"/>
</dbReference>
<evidence type="ECO:0000313" key="6">
    <source>
        <dbReference type="Proteomes" id="UP000526184"/>
    </source>
</evidence>
<dbReference type="GO" id="GO:0006412">
    <property type="term" value="P:translation"/>
    <property type="evidence" value="ECO:0007669"/>
    <property type="project" value="TreeGrafter"/>
</dbReference>
<dbReference type="Proteomes" id="UP000526184">
    <property type="component" value="Unassembled WGS sequence"/>
</dbReference>
<dbReference type="InterPro" id="IPR003029">
    <property type="entry name" value="S1_domain"/>
</dbReference>
<keyword evidence="6" id="KW-1185">Reference proteome</keyword>
<evidence type="ECO:0000259" key="4">
    <source>
        <dbReference type="PROSITE" id="PS50126"/>
    </source>
</evidence>
<reference evidence="5 6" key="1">
    <citation type="submission" date="2020-05" db="EMBL/GenBank/DDBJ databases">
        <title>Streptobacillus felis strain LHL191014123.</title>
        <authorList>
            <person name="Fawzy A."/>
            <person name="Rau J."/>
            <person name="Risse K."/>
            <person name="Schauerte N."/>
            <person name="Geiger C."/>
            <person name="Blom J."/>
            <person name="Imirzalioglu C."/>
            <person name="Falgenhauer J."/>
            <person name="Bach A."/>
            <person name="Herden C."/>
            <person name="Eisenberg T."/>
        </authorList>
    </citation>
    <scope>NUCLEOTIDE SEQUENCE [LARGE SCALE GENOMIC DNA]</scope>
    <source>
        <strain evidence="5 6">LHL191014123</strain>
    </source>
</reference>
<dbReference type="InterPro" id="IPR050437">
    <property type="entry name" value="Ribos_protein_bS1-like"/>
</dbReference>
<name>A0A7Z0TAG9_9FUSO</name>
<dbReference type="PROSITE" id="PS50126">
    <property type="entry name" value="S1"/>
    <property type="match status" value="5"/>
</dbReference>
<evidence type="ECO:0000256" key="1">
    <source>
        <dbReference type="ARBA" id="ARBA00006767"/>
    </source>
</evidence>
<accession>A0A7Z0TAG9</accession>
<dbReference type="AlphaFoldDB" id="A0A7Z0TAG9"/>
<dbReference type="SUPFAM" id="SSF50249">
    <property type="entry name" value="Nucleic acid-binding proteins"/>
    <property type="match status" value="5"/>
</dbReference>
<gene>
    <name evidence="5" type="ORF">HP397_04095</name>
</gene>
<comment type="caution">
    <text evidence="5">The sequence shown here is derived from an EMBL/GenBank/DDBJ whole genome shotgun (WGS) entry which is preliminary data.</text>
</comment>
<organism evidence="5 6">
    <name type="scientific">Streptobacillus felis</name>
    <dbReference type="NCBI Taxonomy" id="1384509"/>
    <lineage>
        <taxon>Bacteria</taxon>
        <taxon>Fusobacteriati</taxon>
        <taxon>Fusobacteriota</taxon>
        <taxon>Fusobacteriia</taxon>
        <taxon>Fusobacteriales</taxon>
        <taxon>Leptotrichiaceae</taxon>
        <taxon>Streptobacillus</taxon>
    </lineage>
</organism>
<proteinExistence type="inferred from homology"/>
<evidence type="ECO:0000256" key="2">
    <source>
        <dbReference type="ARBA" id="ARBA00022980"/>
    </source>
</evidence>
<keyword evidence="2" id="KW-0689">Ribosomal protein</keyword>
<dbReference type="GO" id="GO:1990904">
    <property type="term" value="C:ribonucleoprotein complex"/>
    <property type="evidence" value="ECO:0007669"/>
    <property type="project" value="UniProtKB-KW"/>
</dbReference>
<protein>
    <submittedName>
        <fullName evidence="5">S1 RNA-binding domain-containing protein</fullName>
    </submittedName>
</protein>
<dbReference type="GO" id="GO:0003729">
    <property type="term" value="F:mRNA binding"/>
    <property type="evidence" value="ECO:0007669"/>
    <property type="project" value="TreeGrafter"/>
</dbReference>
<comment type="similarity">
    <text evidence="1">Belongs to the bacterial ribosomal protein bS1 family.</text>
</comment>
<feature type="domain" description="S1 motif" evidence="4">
    <location>
        <begin position="255"/>
        <end position="323"/>
    </location>
</feature>
<feature type="domain" description="S1 motif" evidence="4">
    <location>
        <begin position="424"/>
        <end position="493"/>
    </location>
</feature>